<feature type="transmembrane region" description="Helical" evidence="7">
    <location>
        <begin position="140"/>
        <end position="166"/>
    </location>
</feature>
<sequence length="283" mass="29992">MNVSGFAAAFDAFVDARLEWLSDNGAWFFDGLNDILHAGYQAIYDGLTLLPFYVIILLFGVLGWRLVGHWRFAVGTMLGLLLCAIMGLWPQTMSTLALVLAATSMALVVGIPMGVAAGLMPSLDRLSEPVLDLIQTLPPYIYLLPAIALLGYGPGTALVATFIVAVPPVVRLTSLGIRQTPRVFIELGQASGTTGAQQFFKIRLPFALPSIMAGVNQGLMMAFGMVVIAGIVGSGGLGEVIYGAIRTLDIAMSINAAIAIVILTLILDRMAQSATRLGRRAAP</sequence>
<evidence type="ECO:0000256" key="6">
    <source>
        <dbReference type="ARBA" id="ARBA00023136"/>
    </source>
</evidence>
<feature type="transmembrane region" description="Helical" evidence="7">
    <location>
        <begin position="96"/>
        <end position="120"/>
    </location>
</feature>
<comment type="similarity">
    <text evidence="7">Belongs to the binding-protein-dependent transport system permease family.</text>
</comment>
<dbReference type="FunFam" id="1.10.3720.10:FF:000001">
    <property type="entry name" value="Glycine betaine ABC transporter, permease"/>
    <property type="match status" value="1"/>
</dbReference>
<comment type="subcellular location">
    <subcellularLocation>
        <location evidence="1 7">Cell membrane</location>
        <topology evidence="1 7">Multi-pass membrane protein</topology>
    </subcellularLocation>
</comment>
<dbReference type="InterPro" id="IPR000515">
    <property type="entry name" value="MetI-like"/>
</dbReference>
<dbReference type="GO" id="GO:0015226">
    <property type="term" value="F:carnitine transmembrane transporter activity"/>
    <property type="evidence" value="ECO:0007669"/>
    <property type="project" value="TreeGrafter"/>
</dbReference>
<keyword evidence="5 7" id="KW-1133">Transmembrane helix</keyword>
<evidence type="ECO:0000313" key="9">
    <source>
        <dbReference type="EMBL" id="SNS49394.1"/>
    </source>
</evidence>
<proteinExistence type="inferred from homology"/>
<dbReference type="GO" id="GO:0005275">
    <property type="term" value="F:amine transmembrane transporter activity"/>
    <property type="evidence" value="ECO:0007669"/>
    <property type="project" value="TreeGrafter"/>
</dbReference>
<evidence type="ECO:0000256" key="4">
    <source>
        <dbReference type="ARBA" id="ARBA00022692"/>
    </source>
</evidence>
<accession>A0A239EZY3</accession>
<dbReference type="SUPFAM" id="SSF161098">
    <property type="entry name" value="MetI-like"/>
    <property type="match status" value="1"/>
</dbReference>
<feature type="transmembrane region" description="Helical" evidence="7">
    <location>
        <begin position="70"/>
        <end position="89"/>
    </location>
</feature>
<evidence type="ECO:0000256" key="7">
    <source>
        <dbReference type="RuleBase" id="RU363032"/>
    </source>
</evidence>
<feature type="transmembrane region" description="Helical" evidence="7">
    <location>
        <begin position="219"/>
        <end position="244"/>
    </location>
</feature>
<gene>
    <name evidence="9" type="ORF">SAMN05444352_10915</name>
</gene>
<evidence type="ECO:0000256" key="2">
    <source>
        <dbReference type="ARBA" id="ARBA00022448"/>
    </source>
</evidence>
<evidence type="ECO:0000313" key="10">
    <source>
        <dbReference type="Proteomes" id="UP000198407"/>
    </source>
</evidence>
<keyword evidence="4 7" id="KW-0812">Transmembrane</keyword>
<keyword evidence="2 7" id="KW-0813">Transport</keyword>
<evidence type="ECO:0000256" key="5">
    <source>
        <dbReference type="ARBA" id="ARBA00022989"/>
    </source>
</evidence>
<dbReference type="PANTHER" id="PTHR47737">
    <property type="entry name" value="GLYCINE BETAINE/PROLINE BETAINE TRANSPORT SYSTEM PERMEASE PROTEIN PROW"/>
    <property type="match status" value="1"/>
</dbReference>
<organism evidence="9 10">
    <name type="scientific">Pseudomonas japonica</name>
    <dbReference type="NCBI Taxonomy" id="256466"/>
    <lineage>
        <taxon>Bacteria</taxon>
        <taxon>Pseudomonadati</taxon>
        <taxon>Pseudomonadota</taxon>
        <taxon>Gammaproteobacteria</taxon>
        <taxon>Pseudomonadales</taxon>
        <taxon>Pseudomonadaceae</taxon>
        <taxon>Pseudomonas</taxon>
    </lineage>
</organism>
<keyword evidence="10" id="KW-1185">Reference proteome</keyword>
<evidence type="ECO:0000256" key="3">
    <source>
        <dbReference type="ARBA" id="ARBA00022475"/>
    </source>
</evidence>
<dbReference type="CDD" id="cd06261">
    <property type="entry name" value="TM_PBP2"/>
    <property type="match status" value="1"/>
</dbReference>
<dbReference type="InterPro" id="IPR035906">
    <property type="entry name" value="MetI-like_sf"/>
</dbReference>
<keyword evidence="3" id="KW-1003">Cell membrane</keyword>
<dbReference type="GO" id="GO:0031460">
    <property type="term" value="P:glycine betaine transport"/>
    <property type="evidence" value="ECO:0007669"/>
    <property type="project" value="UniProtKB-ARBA"/>
</dbReference>
<dbReference type="RefSeq" id="WP_042130231.1">
    <property type="nucleotide sequence ID" value="NZ_FZOL01000009.1"/>
</dbReference>
<keyword evidence="6 7" id="KW-0472">Membrane</keyword>
<dbReference type="Proteomes" id="UP000198407">
    <property type="component" value="Unassembled WGS sequence"/>
</dbReference>
<feature type="transmembrane region" description="Helical" evidence="7">
    <location>
        <begin position="250"/>
        <end position="267"/>
    </location>
</feature>
<dbReference type="PROSITE" id="PS50928">
    <property type="entry name" value="ABC_TM1"/>
    <property type="match status" value="1"/>
</dbReference>
<dbReference type="Gene3D" id="1.10.3720.10">
    <property type="entry name" value="MetI-like"/>
    <property type="match status" value="1"/>
</dbReference>
<dbReference type="Pfam" id="PF00528">
    <property type="entry name" value="BPD_transp_1"/>
    <property type="match status" value="1"/>
</dbReference>
<feature type="transmembrane region" description="Helical" evidence="7">
    <location>
        <begin position="42"/>
        <end position="64"/>
    </location>
</feature>
<dbReference type="GO" id="GO:0015871">
    <property type="term" value="P:choline transport"/>
    <property type="evidence" value="ECO:0007669"/>
    <property type="project" value="TreeGrafter"/>
</dbReference>
<dbReference type="GO" id="GO:0043190">
    <property type="term" value="C:ATP-binding cassette (ABC) transporter complex"/>
    <property type="evidence" value="ECO:0007669"/>
    <property type="project" value="TreeGrafter"/>
</dbReference>
<dbReference type="STRING" id="1215104.GCA_000730585_00249"/>
<dbReference type="EMBL" id="FZOL01000009">
    <property type="protein sequence ID" value="SNS49394.1"/>
    <property type="molecule type" value="Genomic_DNA"/>
</dbReference>
<feature type="domain" description="ABC transmembrane type-1" evidence="8">
    <location>
        <begin position="92"/>
        <end position="271"/>
    </location>
</feature>
<name>A0A239EZY3_9PSED</name>
<dbReference type="PANTHER" id="PTHR47737:SF1">
    <property type="entry name" value="GLYCINE BETAINE_PROLINE BETAINE TRANSPORT SYSTEM PERMEASE PROTEIN PROW"/>
    <property type="match status" value="1"/>
</dbReference>
<evidence type="ECO:0000259" key="8">
    <source>
        <dbReference type="PROSITE" id="PS50928"/>
    </source>
</evidence>
<dbReference type="AlphaFoldDB" id="A0A239EZY3"/>
<evidence type="ECO:0000256" key="1">
    <source>
        <dbReference type="ARBA" id="ARBA00004651"/>
    </source>
</evidence>
<dbReference type="OrthoDB" id="9815258at2"/>
<reference evidence="10" key="1">
    <citation type="submission" date="2017-06" db="EMBL/GenBank/DDBJ databases">
        <authorList>
            <person name="Varghese N."/>
            <person name="Submissions S."/>
        </authorList>
    </citation>
    <scope>NUCLEOTIDE SEQUENCE [LARGE SCALE GENOMIC DNA]</scope>
    <source>
        <strain evidence="10">DSM 22348</strain>
    </source>
</reference>
<protein>
    <submittedName>
        <fullName evidence="9">Glycine betaine/proline transport system permease protein</fullName>
    </submittedName>
</protein>